<accession>A0A848GA84</accession>
<proteinExistence type="predicted"/>
<gene>
    <name evidence="1" type="ORF">HHL15_18435</name>
</gene>
<dbReference type="AlphaFoldDB" id="A0A848GA84"/>
<protein>
    <submittedName>
        <fullName evidence="1">Uncharacterized protein</fullName>
    </submittedName>
</protein>
<evidence type="ECO:0000313" key="2">
    <source>
        <dbReference type="Proteomes" id="UP000580043"/>
    </source>
</evidence>
<comment type="caution">
    <text evidence="1">The sequence shown here is derived from an EMBL/GenBank/DDBJ whole genome shotgun (WGS) entry which is preliminary data.</text>
</comment>
<dbReference type="EMBL" id="JABBGA010000018">
    <property type="protein sequence ID" value="NML27736.1"/>
    <property type="molecule type" value="Genomic_DNA"/>
</dbReference>
<dbReference type="RefSeq" id="WP_169147274.1">
    <property type="nucleotide sequence ID" value="NZ_JABBGA010000018.1"/>
</dbReference>
<sequence>MQDDKKLGTLSAGEVRSLRRLSDDEKIRDIFRYKFWDVEEAASYLVGFYDINSLNDNNDEFIMLDGRSLKDPDDSGEIEEIWGRYRRLLRVWKKSGLKGRHRPATYIKLGFRDRDLCDIFWLGDVVQQRLLGSETERILPIAAGVVDGVPKVSESADLPEVKKEISHSQRQVLLKMIRGLIAVSYGKTDVPRGFKEEIKKDLERKGFSFAPGTFYKHLNAALEIEVPSVGGGEKSDEGESR</sequence>
<name>A0A848GA84_9RHOO</name>
<dbReference type="Proteomes" id="UP000580043">
    <property type="component" value="Unassembled WGS sequence"/>
</dbReference>
<evidence type="ECO:0000313" key="1">
    <source>
        <dbReference type="EMBL" id="NML27736.1"/>
    </source>
</evidence>
<keyword evidence="2" id="KW-1185">Reference proteome</keyword>
<organism evidence="1 2">
    <name type="scientific">Zoogloea dura</name>
    <dbReference type="NCBI Taxonomy" id="2728840"/>
    <lineage>
        <taxon>Bacteria</taxon>
        <taxon>Pseudomonadati</taxon>
        <taxon>Pseudomonadota</taxon>
        <taxon>Betaproteobacteria</taxon>
        <taxon>Rhodocyclales</taxon>
        <taxon>Zoogloeaceae</taxon>
        <taxon>Zoogloea</taxon>
    </lineage>
</organism>
<reference evidence="1 2" key="1">
    <citation type="submission" date="2020-04" db="EMBL/GenBank/DDBJ databases">
        <title>Zoogloea sp. G-4-1-14 isolated from soil.</title>
        <authorList>
            <person name="Dahal R.H."/>
        </authorList>
    </citation>
    <scope>NUCLEOTIDE SEQUENCE [LARGE SCALE GENOMIC DNA]</scope>
    <source>
        <strain evidence="1 2">G-4-1-14</strain>
    </source>
</reference>